<dbReference type="AlphaFoldDB" id="A0AA39UX33"/>
<dbReference type="Proteomes" id="UP001166286">
    <property type="component" value="Unassembled WGS sequence"/>
</dbReference>
<dbReference type="EMBL" id="JAFEKC020000025">
    <property type="protein sequence ID" value="KAK0507088.1"/>
    <property type="molecule type" value="Genomic_DNA"/>
</dbReference>
<sequence>MATSTSPSGATPDPATMALSSSSSLIQPIMAPSPLPPPRHGQTFIFLAGSTTTTSSTPWRTALIHDLSHHFTTPPPITIFNPHRSDWDSSWIESPAFAPWAEQVSWELNAQELADIIVFYFDPDTQAPMSLMELGLFVKSGKCVVCCPERYWKWGYVTLLCERWGVEVVGTLAELGEAVVRRLEAIG</sequence>
<dbReference type="Pfam" id="PF15891">
    <property type="entry name" value="Nuc_deoxyri_tr2"/>
    <property type="match status" value="1"/>
</dbReference>
<name>A0AA39UX33_9LECA</name>
<evidence type="ECO:0000313" key="1">
    <source>
        <dbReference type="EMBL" id="KAK0507088.1"/>
    </source>
</evidence>
<organism evidence="1 2">
    <name type="scientific">Cladonia borealis</name>
    <dbReference type="NCBI Taxonomy" id="184061"/>
    <lineage>
        <taxon>Eukaryota</taxon>
        <taxon>Fungi</taxon>
        <taxon>Dikarya</taxon>
        <taxon>Ascomycota</taxon>
        <taxon>Pezizomycotina</taxon>
        <taxon>Lecanoromycetes</taxon>
        <taxon>OSLEUM clade</taxon>
        <taxon>Lecanoromycetidae</taxon>
        <taxon>Lecanorales</taxon>
        <taxon>Lecanorineae</taxon>
        <taxon>Cladoniaceae</taxon>
        <taxon>Cladonia</taxon>
    </lineage>
</organism>
<comment type="caution">
    <text evidence="1">The sequence shown here is derived from an EMBL/GenBank/DDBJ whole genome shotgun (WGS) entry which is preliminary data.</text>
</comment>
<accession>A0AA39UX33</accession>
<proteinExistence type="predicted"/>
<keyword evidence="2" id="KW-1185">Reference proteome</keyword>
<dbReference type="InterPro" id="IPR039470">
    <property type="entry name" value="Nuc_deoxyri_tr2"/>
</dbReference>
<protein>
    <recommendedName>
        <fullName evidence="3">Nucleoside 2-deoxyribosyltransferase domain-containing protein</fullName>
    </recommendedName>
</protein>
<evidence type="ECO:0000313" key="2">
    <source>
        <dbReference type="Proteomes" id="UP001166286"/>
    </source>
</evidence>
<dbReference type="Gene3D" id="3.40.50.450">
    <property type="match status" value="1"/>
</dbReference>
<gene>
    <name evidence="1" type="ORF">JMJ35_010546</name>
</gene>
<reference evidence="1" key="1">
    <citation type="submission" date="2023-03" db="EMBL/GenBank/DDBJ databases">
        <title>Complete genome of Cladonia borealis.</title>
        <authorList>
            <person name="Park H."/>
        </authorList>
    </citation>
    <scope>NUCLEOTIDE SEQUENCE</scope>
    <source>
        <strain evidence="1">ANT050790</strain>
    </source>
</reference>
<evidence type="ECO:0008006" key="3">
    <source>
        <dbReference type="Google" id="ProtNLM"/>
    </source>
</evidence>